<gene>
    <name evidence="1" type="ORF">D5R95_02890</name>
</gene>
<organism evidence="1 2">
    <name type="scientific">Methanosalsum natronophilum</name>
    <dbReference type="NCBI Taxonomy" id="768733"/>
    <lineage>
        <taxon>Archaea</taxon>
        <taxon>Methanobacteriati</taxon>
        <taxon>Methanobacteriota</taxon>
        <taxon>Stenosarchaea group</taxon>
        <taxon>Methanomicrobia</taxon>
        <taxon>Methanosarcinales</taxon>
        <taxon>Methanosarcinaceae</taxon>
        <taxon>Methanosalsum</taxon>
    </lineage>
</organism>
<dbReference type="PANTHER" id="PTHR42200">
    <property type="entry name" value="ARCHAEAL FLAGELLA-RELATED PROTEIN F-RELATED"/>
    <property type="match status" value="1"/>
</dbReference>
<accession>A0A3R7XIP2</accession>
<evidence type="ECO:0008006" key="3">
    <source>
        <dbReference type="Google" id="ProtNLM"/>
    </source>
</evidence>
<dbReference type="EMBL" id="QZAB01000197">
    <property type="protein sequence ID" value="RQD88387.1"/>
    <property type="molecule type" value="Genomic_DNA"/>
</dbReference>
<proteinExistence type="predicted"/>
<sequence>MGFETSVVIAIFFVAALILGTSVYSSMSISNAVIEEATQSNYDLRLSKLHTNLEITSITLNSTDSENNKVHMKNTGNEPLYIDRLTVLVDGELVPDYSPDNSQVWTPREKRTISEIPDGDRIKIVTHNGISAYYNIST</sequence>
<dbReference type="GO" id="GO:0005198">
    <property type="term" value="F:structural molecule activity"/>
    <property type="evidence" value="ECO:0007669"/>
    <property type="project" value="InterPro"/>
</dbReference>
<dbReference type="AlphaFoldDB" id="A0A3R7XIP2"/>
<evidence type="ECO:0000313" key="1">
    <source>
        <dbReference type="EMBL" id="RQD88387.1"/>
    </source>
</evidence>
<dbReference type="InterPro" id="IPR002774">
    <property type="entry name" value="Flagellin_arc-type"/>
</dbReference>
<name>A0A3R7XIP2_9EURY</name>
<protein>
    <recommendedName>
        <fullName evidence="3">Flagellin</fullName>
    </recommendedName>
</protein>
<comment type="caution">
    <text evidence="1">The sequence shown here is derived from an EMBL/GenBank/DDBJ whole genome shotgun (WGS) entry which is preliminary data.</text>
</comment>
<dbReference type="GO" id="GO:0097588">
    <property type="term" value="P:archaeal or bacterial-type flagellum-dependent cell motility"/>
    <property type="evidence" value="ECO:0007669"/>
    <property type="project" value="InterPro"/>
</dbReference>
<dbReference type="Proteomes" id="UP000284763">
    <property type="component" value="Unassembled WGS sequence"/>
</dbReference>
<evidence type="ECO:0000313" key="2">
    <source>
        <dbReference type="Proteomes" id="UP000284763"/>
    </source>
</evidence>
<dbReference type="PANTHER" id="PTHR42200:SF2">
    <property type="entry name" value="ARCHAEAL FLAGELLA-RELATED PROTEIN F"/>
    <property type="match status" value="1"/>
</dbReference>
<reference evidence="1 2" key="1">
    <citation type="submission" date="2018-08" db="EMBL/GenBank/DDBJ databases">
        <title>The metabolism and importance of syntrophic acetate oxidation coupled to methane or sulfide production in haloalkaline environments.</title>
        <authorList>
            <person name="Timmers P.H.A."/>
            <person name="Vavourakis C.D."/>
            <person name="Sorokin D.Y."/>
            <person name="Sinninghe Damste J.S."/>
            <person name="Muyzer G."/>
            <person name="Stams A.J.M."/>
            <person name="Plugge C.M."/>
        </authorList>
    </citation>
    <scope>NUCLEOTIDE SEQUENCE [LARGE SCALE GENOMIC DNA]</scope>
    <source>
        <strain evidence="1">MSAO_Arc3</strain>
    </source>
</reference>
<dbReference type="RefSeq" id="WP_259134128.1">
    <property type="nucleotide sequence ID" value="NZ_JANUCS010000005.1"/>
</dbReference>